<dbReference type="GO" id="GO:0070129">
    <property type="term" value="P:regulation of mitochondrial translation"/>
    <property type="evidence" value="ECO:0007669"/>
    <property type="project" value="TreeGrafter"/>
</dbReference>
<dbReference type="GO" id="GO:0003730">
    <property type="term" value="F:mRNA 3'-UTR binding"/>
    <property type="evidence" value="ECO:0007669"/>
    <property type="project" value="TreeGrafter"/>
</dbReference>
<dbReference type="PANTHER" id="PTHR46669">
    <property type="entry name" value="LEUCINE-RICH PPR MOTIF-CONTAINING PROTEIN, MITOCHONDRIAL"/>
    <property type="match status" value="1"/>
</dbReference>
<evidence type="ECO:0000256" key="1">
    <source>
        <dbReference type="PROSITE-ProRule" id="PRU00708"/>
    </source>
</evidence>
<evidence type="ECO:0000313" key="2">
    <source>
        <dbReference type="EMBL" id="KAJ8044986.1"/>
    </source>
</evidence>
<keyword evidence="3" id="KW-1185">Reference proteome</keyword>
<proteinExistence type="predicted"/>
<dbReference type="NCBIfam" id="TIGR00756">
    <property type="entry name" value="PPR"/>
    <property type="match status" value="2"/>
</dbReference>
<feature type="repeat" description="PPR" evidence="1">
    <location>
        <begin position="769"/>
        <end position="803"/>
    </location>
</feature>
<dbReference type="Pfam" id="PF13812">
    <property type="entry name" value="PPR_3"/>
    <property type="match status" value="1"/>
</dbReference>
<dbReference type="OrthoDB" id="185373at2759"/>
<comment type="caution">
    <text evidence="2">The sequence shown here is derived from an EMBL/GenBank/DDBJ whole genome shotgun (WGS) entry which is preliminary data.</text>
</comment>
<organism evidence="2 3">
    <name type="scientific">Holothuria leucospilota</name>
    <name type="common">Black long sea cucumber</name>
    <name type="synonym">Mertensiothuria leucospilota</name>
    <dbReference type="NCBI Taxonomy" id="206669"/>
    <lineage>
        <taxon>Eukaryota</taxon>
        <taxon>Metazoa</taxon>
        <taxon>Echinodermata</taxon>
        <taxon>Eleutherozoa</taxon>
        <taxon>Echinozoa</taxon>
        <taxon>Holothuroidea</taxon>
        <taxon>Aspidochirotacea</taxon>
        <taxon>Aspidochirotida</taxon>
        <taxon>Holothuriidae</taxon>
        <taxon>Holothuria</taxon>
    </lineage>
</organism>
<protein>
    <submittedName>
        <fullName evidence="2">Leucine-rich PPR motif-containing protein, mitochondrial</fullName>
    </submittedName>
</protein>
<dbReference type="GO" id="GO:0005739">
    <property type="term" value="C:mitochondrion"/>
    <property type="evidence" value="ECO:0007669"/>
    <property type="project" value="TreeGrafter"/>
</dbReference>
<dbReference type="Proteomes" id="UP001152320">
    <property type="component" value="Chromosome 3"/>
</dbReference>
<dbReference type="InterPro" id="IPR011990">
    <property type="entry name" value="TPR-like_helical_dom_sf"/>
</dbReference>
<sequence>MSSVARASTFIRHLPVVYRHLTTTGRLSNLGSVSRIHGATNLPNFHYLTCSFSRNIHTDGATYQMSDLQNRIGQGRNRNPETEFRVVLRRLDDMVRRTGRITRNQLELVFDEVCKLGVATPNQSLLLIRSCGSLLPEVQPKERTELVHKFWDKMKEFGTTYDASHYNALLKVYLQNEHEFSPTEFLSKMEQGNVEPNRVTYQRLISAYCLNGDIAGATQILEFMKTKDLPVTEGVFNSLITGHARAKDMENAKNILNVMRTVGLEPSADTFTTLMAAYAENGEFAEIEKTIEEAESQNVTLSTRHILSVAYALAVSGNSELLPKILEKTELGSGFIPDTINLCLSLMARDLDEAAFETVKLFVNVKDDRSEKLVEGETFNQGNFFIDHAIIKNMPFEKLSKYMDQMIELGLHSAPHTVALQAALRRRETGYAEKVIGRMKELGLPLRSHYFWPLLVKRSPKEKQKVKSLLGLMYEVGVPLNIDTFSLFILPVLNYTSEEMLQTVQELNGVVDRDLVNALCRQEVKKGRLSGVAKLLEQYEDMVDVSTFKASLVGCFGRSPDVEPFVKILKHASNKFEGNSYGENGVSLEEYIGTILYDTVASIQADNLISMKPHLQLLFSRMAEEELYINGLRFRGIRNIFDRHRILGLKQVALKIVDPKEREEKKVENLDLFSQEDVDVADLEKLCTEMKEKDGNYRGPLRALLLHHCSANNYDKAMEVKKQFEETGYDFTGAMYASMISMCCNLEKTSEAMLLKKQLKEFDPNFQLDVTKYRMLVNRLSKEGKVTEAIQLLEEMAEHDSDSDRLEKNMFHMLNDLAKEGLTSEVQLLFDNLVSKNVVKVTNNLIGPLVTAYIVKDDMTGALLCISDCQTKYKLMPHFHDILVRLVEKGNTEQLQKAMDFASEHHGDLNMLYDLIFAFLTTGKLKEAQKVIETPGMVSRDRRLQWFAEKCISSNKLEPLEQLVAITRDLYGCDRDNMHFYLIQYYARAKNPEKCLQVWTNMQEEGIIPKDRTLRYLANVLNTHNIPVPFEVPELPVLAEVNVEQPERLPSEVERIQRQQHDHPIISLAKAGNMVEAERQLESAQEAGEEVPLGVYRIMMWEELKRGNIEECLAYRDQCMKFSDFVNTREFNNRLQIEYVKKGNMESAYRVYSETLASGMVPLMSGIRQMAAHCQETGDISKILEMKELYETSTKMSFPASKSILATFLAKNDVEGALSFIKKELEKSPERSRQMGLRSFSSKLIQNNIMSKEVTDLAEQQLSQDVDGPMWGLVYAYLDNNCVDEAKALMEKHPALKERSSALLSYIIEMVGKDHQAMERIENVMTLTEGQTYLDREKVYFYLLKACDLQDDWQGGLKVKERMESEGIQITDFNLKRLGLLLERNQQEVPFDMPPESLAFYREQLVADQKDKLPEIVTE</sequence>
<dbReference type="PANTHER" id="PTHR46669:SF1">
    <property type="entry name" value="LEUCINE-RICH PPR MOTIF-CONTAINING PROTEIN, MITOCHONDRIAL"/>
    <property type="match status" value="1"/>
</dbReference>
<dbReference type="Pfam" id="PF13041">
    <property type="entry name" value="PPR_2"/>
    <property type="match status" value="1"/>
</dbReference>
<feature type="repeat" description="PPR" evidence="1">
    <location>
        <begin position="267"/>
        <end position="301"/>
    </location>
</feature>
<feature type="repeat" description="PPR" evidence="1">
    <location>
        <begin position="197"/>
        <end position="231"/>
    </location>
</feature>
<dbReference type="Gene3D" id="1.25.40.10">
    <property type="entry name" value="Tetratricopeptide repeat domain"/>
    <property type="match status" value="3"/>
</dbReference>
<feature type="repeat" description="PPR" evidence="1">
    <location>
        <begin position="232"/>
        <end position="266"/>
    </location>
</feature>
<dbReference type="Pfam" id="PF01535">
    <property type="entry name" value="PPR"/>
    <property type="match status" value="3"/>
</dbReference>
<gene>
    <name evidence="2" type="ORF">HOLleu_07899</name>
</gene>
<dbReference type="PROSITE" id="PS51375">
    <property type="entry name" value="PPR"/>
    <property type="match status" value="4"/>
</dbReference>
<dbReference type="EMBL" id="JAIZAY010000003">
    <property type="protein sequence ID" value="KAJ8044986.1"/>
    <property type="molecule type" value="Genomic_DNA"/>
</dbReference>
<dbReference type="InterPro" id="IPR033490">
    <property type="entry name" value="LRP130"/>
</dbReference>
<dbReference type="GO" id="GO:0005634">
    <property type="term" value="C:nucleus"/>
    <property type="evidence" value="ECO:0007669"/>
    <property type="project" value="TreeGrafter"/>
</dbReference>
<name>A0A9Q1HHB7_HOLLE</name>
<reference evidence="2" key="1">
    <citation type="submission" date="2021-10" db="EMBL/GenBank/DDBJ databases">
        <title>Tropical sea cucumber genome reveals ecological adaptation and Cuvierian tubules defense mechanism.</title>
        <authorList>
            <person name="Chen T."/>
        </authorList>
    </citation>
    <scope>NUCLEOTIDE SEQUENCE</scope>
    <source>
        <strain evidence="2">Nanhai2018</strain>
        <tissue evidence="2">Muscle</tissue>
    </source>
</reference>
<accession>A0A9Q1HHB7</accession>
<evidence type="ECO:0000313" key="3">
    <source>
        <dbReference type="Proteomes" id="UP001152320"/>
    </source>
</evidence>
<dbReference type="InterPro" id="IPR002885">
    <property type="entry name" value="PPR_rpt"/>
</dbReference>